<comment type="caution">
    <text evidence="2">The sequence shown here is derived from an EMBL/GenBank/DDBJ whole genome shotgun (WGS) entry which is preliminary data.</text>
</comment>
<keyword evidence="1" id="KW-0812">Transmembrane</keyword>
<evidence type="ECO:0008006" key="4">
    <source>
        <dbReference type="Google" id="ProtNLM"/>
    </source>
</evidence>
<dbReference type="EMBL" id="JBDXMI010000001">
    <property type="protein sequence ID" value="MEO9384753.1"/>
    <property type="molecule type" value="Genomic_DNA"/>
</dbReference>
<protein>
    <recommendedName>
        <fullName evidence="4">SGNH/GDSL hydrolase family protein</fullName>
    </recommendedName>
</protein>
<evidence type="ECO:0000313" key="3">
    <source>
        <dbReference type="Proteomes" id="UP001462502"/>
    </source>
</evidence>
<name>A0ABV0ITY2_9NEIS</name>
<accession>A0ABV0ITY2</accession>
<organism evidence="2 3">
    <name type="scientific">Chromobacterium phragmitis</name>
    <dbReference type="NCBI Taxonomy" id="2202141"/>
    <lineage>
        <taxon>Bacteria</taxon>
        <taxon>Pseudomonadati</taxon>
        <taxon>Pseudomonadota</taxon>
        <taxon>Betaproteobacteria</taxon>
        <taxon>Neisseriales</taxon>
        <taxon>Chromobacteriaceae</taxon>
        <taxon>Chromobacterium</taxon>
    </lineage>
</organism>
<evidence type="ECO:0000256" key="1">
    <source>
        <dbReference type="SAM" id="Phobius"/>
    </source>
</evidence>
<feature type="transmembrane region" description="Helical" evidence="1">
    <location>
        <begin position="12"/>
        <end position="33"/>
    </location>
</feature>
<proteinExistence type="predicted"/>
<reference evidence="2 3" key="1">
    <citation type="submission" date="2024-05" db="EMBL/GenBank/DDBJ databases">
        <authorList>
            <person name="De Oliveira J.P."/>
            <person name="Noriler S.A."/>
            <person name="De Oliveira A.G."/>
            <person name="Sipoli D.S."/>
        </authorList>
    </citation>
    <scope>NUCLEOTIDE SEQUENCE [LARGE SCALE GENOMIC DNA]</scope>
    <source>
        <strain evidence="2 3">LABIM192</strain>
    </source>
</reference>
<keyword evidence="1" id="KW-0472">Membrane</keyword>
<gene>
    <name evidence="2" type="ORF">ABI908_11665</name>
</gene>
<dbReference type="Proteomes" id="UP001462502">
    <property type="component" value="Unassembled WGS sequence"/>
</dbReference>
<dbReference type="RefSeq" id="WP_347936411.1">
    <property type="nucleotide sequence ID" value="NZ_CP158160.1"/>
</dbReference>
<sequence length="368" mass="41359">MTISHLTKPKHARFIWIFCTLFFGLLLLFTIGYQSASAMIRSSNSEEIDYLENLRESSEFGCKTMLARQPELLLIGNSGSYASWDPRLLQRLTGLRVGACMMGNFSLETVIPLLDLVKKLDHPPQYIVLGTNIYTFLDREYRFRADHQSLIGEAKRPYEFVLKLMLNKLVHHRPYPISAHEVDMALNTQGPKLATNAIAIENHLHLYPPKDLADITKELQRSPPLKDSGKHSVDTICQTIGSLGSQLFVITTPSSPLAENLYSSDLWTYYEGAMSQFSECAKKVVTMKSRDFGLENFHYANREMKDMDYKAWHGGDSAPVPFDPDHSNRLGAIVFTTKASRLLFDQELLGNSTANKTAAKTATANNGS</sequence>
<keyword evidence="1" id="KW-1133">Transmembrane helix</keyword>
<evidence type="ECO:0000313" key="2">
    <source>
        <dbReference type="EMBL" id="MEO9384753.1"/>
    </source>
</evidence>
<keyword evidence="3" id="KW-1185">Reference proteome</keyword>